<dbReference type="RefSeq" id="WP_110393636.1">
    <property type="nucleotide sequence ID" value="NZ_JBHUHB010000001.1"/>
</dbReference>
<reference evidence="3 4" key="1">
    <citation type="submission" date="2018-05" db="EMBL/GenBank/DDBJ databases">
        <title>Genomic Encyclopedia of Type Strains, Phase IV (KMG-IV): sequencing the most valuable type-strain genomes for metagenomic binning, comparative biology and taxonomic classification.</title>
        <authorList>
            <person name="Goeker M."/>
        </authorList>
    </citation>
    <scope>NUCLEOTIDE SEQUENCE [LARGE SCALE GENOMIC DNA]</scope>
    <source>
        <strain evidence="3 4">DSM 28556</strain>
    </source>
</reference>
<sequence>MPKEKWDNQFSEKPFTYGKTANAFIQEKSYLFPSSSKIACFAEGEGRNAIYLAKLGYDVTAYDLSSVGLRHAILLAKENNVTIKTVEADLTKTKPEKKYDGAIMVFGHVEKTNQRKFITNIIDSVRSGGYVLFEIYSEKQIKYDTGGPGNIHYLYDPIDILNWIKPYECSHFYYGEANRQEGYRHTGVGHVIQVVIQK</sequence>
<name>A0A2V3WNT7_9BACI</name>
<comment type="caution">
    <text evidence="3">The sequence shown here is derived from an EMBL/GenBank/DDBJ whole genome shotgun (WGS) entry which is preliminary data.</text>
</comment>
<gene>
    <name evidence="3" type="ORF">DFR56_101281</name>
</gene>
<dbReference type="PANTHER" id="PTHR43861">
    <property type="entry name" value="TRANS-ACONITATE 2-METHYLTRANSFERASE-RELATED"/>
    <property type="match status" value="1"/>
</dbReference>
<evidence type="ECO:0000313" key="3">
    <source>
        <dbReference type="EMBL" id="PXW90369.1"/>
    </source>
</evidence>
<dbReference type="Proteomes" id="UP000247978">
    <property type="component" value="Unassembled WGS sequence"/>
</dbReference>
<accession>A0A2V3WNT7</accession>
<dbReference type="SUPFAM" id="SSF53335">
    <property type="entry name" value="S-adenosyl-L-methionine-dependent methyltransferases"/>
    <property type="match status" value="1"/>
</dbReference>
<keyword evidence="1" id="KW-0808">Transferase</keyword>
<evidence type="ECO:0000256" key="1">
    <source>
        <dbReference type="ARBA" id="ARBA00022679"/>
    </source>
</evidence>
<dbReference type="PANTHER" id="PTHR43861:SF3">
    <property type="entry name" value="PUTATIVE (AFU_ORTHOLOGUE AFUA_2G14390)-RELATED"/>
    <property type="match status" value="1"/>
</dbReference>
<protein>
    <submittedName>
        <fullName evidence="3">Tellurite resistance protein TehB</fullName>
    </submittedName>
</protein>
<dbReference type="Pfam" id="PF13649">
    <property type="entry name" value="Methyltransf_25"/>
    <property type="match status" value="1"/>
</dbReference>
<keyword evidence="4" id="KW-1185">Reference proteome</keyword>
<evidence type="ECO:0000259" key="2">
    <source>
        <dbReference type="Pfam" id="PF13649"/>
    </source>
</evidence>
<evidence type="ECO:0000313" key="4">
    <source>
        <dbReference type="Proteomes" id="UP000247978"/>
    </source>
</evidence>
<dbReference type="InterPro" id="IPR041698">
    <property type="entry name" value="Methyltransf_25"/>
</dbReference>
<dbReference type="AlphaFoldDB" id="A0A2V3WNT7"/>
<dbReference type="GO" id="GO:0016740">
    <property type="term" value="F:transferase activity"/>
    <property type="evidence" value="ECO:0007669"/>
    <property type="project" value="UniProtKB-KW"/>
</dbReference>
<dbReference type="OrthoDB" id="9804312at2"/>
<proteinExistence type="predicted"/>
<feature type="domain" description="Methyltransferase" evidence="2">
    <location>
        <begin position="41"/>
        <end position="129"/>
    </location>
</feature>
<dbReference type="Gene3D" id="3.40.50.150">
    <property type="entry name" value="Vaccinia Virus protein VP39"/>
    <property type="match status" value="1"/>
</dbReference>
<dbReference type="InterPro" id="IPR029063">
    <property type="entry name" value="SAM-dependent_MTases_sf"/>
</dbReference>
<organism evidence="3 4">
    <name type="scientific">Pseudogracilibacillus auburnensis</name>
    <dbReference type="NCBI Taxonomy" id="1494959"/>
    <lineage>
        <taxon>Bacteria</taxon>
        <taxon>Bacillati</taxon>
        <taxon>Bacillota</taxon>
        <taxon>Bacilli</taxon>
        <taxon>Bacillales</taxon>
        <taxon>Bacillaceae</taxon>
        <taxon>Pseudogracilibacillus</taxon>
    </lineage>
</organism>
<dbReference type="CDD" id="cd02440">
    <property type="entry name" value="AdoMet_MTases"/>
    <property type="match status" value="1"/>
</dbReference>
<dbReference type="EMBL" id="QJJQ01000001">
    <property type="protein sequence ID" value="PXW90369.1"/>
    <property type="molecule type" value="Genomic_DNA"/>
</dbReference>